<dbReference type="GO" id="GO:0046872">
    <property type="term" value="F:metal ion binding"/>
    <property type="evidence" value="ECO:0007669"/>
    <property type="project" value="UniProtKB-KW"/>
</dbReference>
<keyword evidence="6" id="KW-0411">Iron-sulfur</keyword>
<proteinExistence type="predicted"/>
<dbReference type="GO" id="GO:0005886">
    <property type="term" value="C:plasma membrane"/>
    <property type="evidence" value="ECO:0007669"/>
    <property type="project" value="TreeGrafter"/>
</dbReference>
<dbReference type="InterPro" id="IPR017896">
    <property type="entry name" value="4Fe4S_Fe-S-bd"/>
</dbReference>
<keyword evidence="2" id="KW-0004">4Fe-4S</keyword>
<dbReference type="AlphaFoldDB" id="A0A2K9NQF9"/>
<dbReference type="PROSITE" id="PS00198">
    <property type="entry name" value="4FE4S_FER_1"/>
    <property type="match status" value="1"/>
</dbReference>
<evidence type="ECO:0000256" key="5">
    <source>
        <dbReference type="ARBA" id="ARBA00023004"/>
    </source>
</evidence>
<dbReference type="NCBIfam" id="TIGR02745">
    <property type="entry name" value="ccoG_rdxA_fixG"/>
    <property type="match status" value="1"/>
</dbReference>
<dbReference type="PROSITE" id="PS51379">
    <property type="entry name" value="4FE4S_FER_2"/>
    <property type="match status" value="1"/>
</dbReference>
<dbReference type="KEGG" id="bsto:C0V70_06410"/>
<dbReference type="Gene3D" id="3.30.70.20">
    <property type="match status" value="1"/>
</dbReference>
<dbReference type="PANTHER" id="PTHR30176">
    <property type="entry name" value="FERREDOXIN-TYPE PROTEIN NAPH"/>
    <property type="match status" value="1"/>
</dbReference>
<dbReference type="Proteomes" id="UP000235584">
    <property type="component" value="Chromosome"/>
</dbReference>
<evidence type="ECO:0000313" key="8">
    <source>
        <dbReference type="Proteomes" id="UP000235584"/>
    </source>
</evidence>
<keyword evidence="4" id="KW-0249">Electron transport</keyword>
<protein>
    <submittedName>
        <fullName evidence="7">Cytochrome c oxidase accessory protein CcoG</fullName>
    </submittedName>
</protein>
<dbReference type="Pfam" id="PF13746">
    <property type="entry name" value="Fer4_18"/>
    <property type="match status" value="1"/>
</dbReference>
<reference evidence="7 8" key="1">
    <citation type="submission" date="2018-01" db="EMBL/GenBank/DDBJ databases">
        <title>Complete genome sequence of Bacteriovorax stolpii DSM12778.</title>
        <authorList>
            <person name="Tang B."/>
            <person name="Chang J."/>
        </authorList>
    </citation>
    <scope>NUCLEOTIDE SEQUENCE [LARGE SCALE GENOMIC DNA]</scope>
    <source>
        <strain evidence="7 8">DSM 12778</strain>
    </source>
</reference>
<evidence type="ECO:0000256" key="3">
    <source>
        <dbReference type="ARBA" id="ARBA00022723"/>
    </source>
</evidence>
<dbReference type="PANTHER" id="PTHR30176:SF3">
    <property type="entry name" value="FERREDOXIN-TYPE PROTEIN NAPH"/>
    <property type="match status" value="1"/>
</dbReference>
<sequence>MSKNRFELDSERLGTVDEHGNRVYLHPEDVKGIWKDRRDIVYWILIGLYLVLPWIYINKKPALLIDIINREFTFMGSTFFGVDPILFFLIIISSIFFIAFMTSLFGRVWCGWGCPQTVFISSLFLKVESFIEGSARERRALDEAPMSAEKFFKKALKWIIFALISLHIAHTFIGYFIGPRELFHMTMGSPLEHFGIFSATMIITTIFLLDFGWFREQFCIIACPYGRMQSVIMDENSLVIAYDKKRGEPRRGTPGVLRENEGDCINCYNCVKVCPTGIDIRRGTQLECIACTNCIDACDEIMIKMKRPTGLIRYGSENELSGVPRKTITPRSMIYAAISLLFVGIFILFINKSTDLQILFLRGSETFTYIDQTVTNRFTVKFNHQGGADYKVLLKVHDPALQDKIKIITPISPIDLVSFEKKVIVFFKFSPTLLENGTKKINIDIVDKSSGNVIATKEVVLVGPVH</sequence>
<evidence type="ECO:0000256" key="2">
    <source>
        <dbReference type="ARBA" id="ARBA00022485"/>
    </source>
</evidence>
<keyword evidence="5" id="KW-0408">Iron</keyword>
<dbReference type="InterPro" id="IPR051684">
    <property type="entry name" value="Electron_Trans/Redox"/>
</dbReference>
<organism evidence="7 8">
    <name type="scientific">Bacteriovorax stolpii</name>
    <name type="common">Bdellovibrio stolpii</name>
    <dbReference type="NCBI Taxonomy" id="960"/>
    <lineage>
        <taxon>Bacteria</taxon>
        <taxon>Pseudomonadati</taxon>
        <taxon>Bdellovibrionota</taxon>
        <taxon>Bacteriovoracia</taxon>
        <taxon>Bacteriovoracales</taxon>
        <taxon>Bacteriovoracaceae</taxon>
        <taxon>Bacteriovorax</taxon>
    </lineage>
</organism>
<name>A0A2K9NQF9_BACTC</name>
<dbReference type="InterPro" id="IPR014116">
    <property type="entry name" value="Cyt_c_oxidase_cbb3_FixG"/>
</dbReference>
<dbReference type="Pfam" id="PF12801">
    <property type="entry name" value="Fer4_5"/>
    <property type="match status" value="1"/>
</dbReference>
<keyword evidence="1" id="KW-0813">Transport</keyword>
<evidence type="ECO:0000256" key="4">
    <source>
        <dbReference type="ARBA" id="ARBA00022982"/>
    </source>
</evidence>
<evidence type="ECO:0000313" key="7">
    <source>
        <dbReference type="EMBL" id="AUN97749.1"/>
    </source>
</evidence>
<accession>A0A2K9NQF9</accession>
<evidence type="ECO:0000256" key="1">
    <source>
        <dbReference type="ARBA" id="ARBA00022448"/>
    </source>
</evidence>
<dbReference type="GO" id="GO:0051539">
    <property type="term" value="F:4 iron, 4 sulfur cluster binding"/>
    <property type="evidence" value="ECO:0007669"/>
    <property type="project" value="UniProtKB-KW"/>
</dbReference>
<evidence type="ECO:0000256" key="6">
    <source>
        <dbReference type="ARBA" id="ARBA00023014"/>
    </source>
</evidence>
<dbReference type="SUPFAM" id="SSF54862">
    <property type="entry name" value="4Fe-4S ferredoxins"/>
    <property type="match status" value="1"/>
</dbReference>
<dbReference type="EMBL" id="CP025704">
    <property type="protein sequence ID" value="AUN97749.1"/>
    <property type="molecule type" value="Genomic_DNA"/>
</dbReference>
<gene>
    <name evidence="7" type="primary">ccoG</name>
    <name evidence="7" type="ORF">C0V70_06410</name>
</gene>
<keyword evidence="8" id="KW-1185">Reference proteome</keyword>
<dbReference type="InterPro" id="IPR017900">
    <property type="entry name" value="4Fe4S_Fe_S_CS"/>
</dbReference>
<keyword evidence="3" id="KW-0479">Metal-binding</keyword>
<dbReference type="RefSeq" id="WP_102243042.1">
    <property type="nucleotide sequence ID" value="NZ_CP025704.1"/>
</dbReference>